<evidence type="ECO:0000256" key="1">
    <source>
        <dbReference type="ARBA" id="ARBA00022670"/>
    </source>
</evidence>
<dbReference type="Proteomes" id="UP000320766">
    <property type="component" value="Unassembled WGS sequence"/>
</dbReference>
<comment type="caution">
    <text evidence="7">The sequence shown here is derived from an EMBL/GenBank/DDBJ whole genome shotgun (WGS) entry which is preliminary data.</text>
</comment>
<keyword evidence="1" id="KW-0645">Protease</keyword>
<keyword evidence="4" id="KW-0862">Zinc</keyword>
<dbReference type="InterPro" id="IPR025657">
    <property type="entry name" value="RadC_JAB"/>
</dbReference>
<dbReference type="InterPro" id="IPR001405">
    <property type="entry name" value="UPF0758"/>
</dbReference>
<feature type="non-terminal residue" evidence="7">
    <location>
        <position position="1"/>
    </location>
</feature>
<dbReference type="GO" id="GO:0046872">
    <property type="term" value="F:metal ion binding"/>
    <property type="evidence" value="ECO:0007669"/>
    <property type="project" value="UniProtKB-KW"/>
</dbReference>
<dbReference type="InterPro" id="IPR037518">
    <property type="entry name" value="MPN"/>
</dbReference>
<keyword evidence="5" id="KW-0482">Metalloprotease</keyword>
<protein>
    <submittedName>
        <fullName evidence="7">DNA repair protein</fullName>
    </submittedName>
</protein>
<evidence type="ECO:0000256" key="2">
    <source>
        <dbReference type="ARBA" id="ARBA00022723"/>
    </source>
</evidence>
<evidence type="ECO:0000256" key="3">
    <source>
        <dbReference type="ARBA" id="ARBA00022801"/>
    </source>
</evidence>
<dbReference type="PANTHER" id="PTHR30471">
    <property type="entry name" value="DNA REPAIR PROTEIN RADC"/>
    <property type="match status" value="1"/>
</dbReference>
<name>A0A520KXT1_9EURY</name>
<evidence type="ECO:0000256" key="5">
    <source>
        <dbReference type="ARBA" id="ARBA00023049"/>
    </source>
</evidence>
<dbReference type="PROSITE" id="PS50249">
    <property type="entry name" value="MPN"/>
    <property type="match status" value="1"/>
</dbReference>
<feature type="domain" description="MPN" evidence="6">
    <location>
        <begin position="1"/>
        <end position="55"/>
    </location>
</feature>
<evidence type="ECO:0000256" key="4">
    <source>
        <dbReference type="ARBA" id="ARBA00022833"/>
    </source>
</evidence>
<keyword evidence="2" id="KW-0479">Metal-binding</keyword>
<dbReference type="GO" id="GO:0006508">
    <property type="term" value="P:proteolysis"/>
    <property type="evidence" value="ECO:0007669"/>
    <property type="project" value="UniProtKB-KW"/>
</dbReference>
<dbReference type="Pfam" id="PF04002">
    <property type="entry name" value="RadC"/>
    <property type="match status" value="1"/>
</dbReference>
<reference evidence="7 8" key="1">
    <citation type="journal article" date="2019" name="Nat. Microbiol.">
        <title>Wide diversity of methane and short-chain alkane metabolisms in uncultured archaea.</title>
        <authorList>
            <person name="Borrel G."/>
            <person name="Adam P.S."/>
            <person name="McKay L.J."/>
            <person name="Chen L.X."/>
            <person name="Sierra-Garcia I.N."/>
            <person name="Sieber C.M."/>
            <person name="Letourneur Q."/>
            <person name="Ghozlane A."/>
            <person name="Andersen G.L."/>
            <person name="Li W.J."/>
            <person name="Hallam S.J."/>
            <person name="Muyzer G."/>
            <person name="de Oliveira V.M."/>
            <person name="Inskeep W.P."/>
            <person name="Banfield J.F."/>
            <person name="Gribaldo S."/>
        </authorList>
    </citation>
    <scope>NUCLEOTIDE SEQUENCE [LARGE SCALE GENOMIC DNA]</scope>
    <source>
        <strain evidence="7">NM1b</strain>
    </source>
</reference>
<dbReference type="PROSITE" id="PS01302">
    <property type="entry name" value="UPF0758"/>
    <property type="match status" value="1"/>
</dbReference>
<dbReference type="EMBL" id="RXIL01000044">
    <property type="protein sequence ID" value="RZN71208.1"/>
    <property type="molecule type" value="Genomic_DNA"/>
</dbReference>
<proteinExistence type="predicted"/>
<evidence type="ECO:0000259" key="6">
    <source>
        <dbReference type="PROSITE" id="PS50249"/>
    </source>
</evidence>
<keyword evidence="3" id="KW-0378">Hydrolase</keyword>
<dbReference type="PANTHER" id="PTHR30471:SF3">
    <property type="entry name" value="UPF0758 PROTEIN YEES-RELATED"/>
    <property type="match status" value="1"/>
</dbReference>
<dbReference type="GO" id="GO:0008237">
    <property type="term" value="F:metallopeptidase activity"/>
    <property type="evidence" value="ECO:0007669"/>
    <property type="project" value="UniProtKB-KW"/>
</dbReference>
<evidence type="ECO:0000313" key="8">
    <source>
        <dbReference type="Proteomes" id="UP000320766"/>
    </source>
</evidence>
<accession>A0A520KXT1</accession>
<evidence type="ECO:0000313" key="7">
    <source>
        <dbReference type="EMBL" id="RZN71208.1"/>
    </source>
</evidence>
<dbReference type="AlphaFoldDB" id="A0A520KXT1"/>
<sequence length="56" mass="6278">ILAHNHPSGELKPSESDLRVQEQLTEAGKILGIEVLDHIIISKRGYYSFQEAGLIY</sequence>
<dbReference type="Gene3D" id="3.40.140.10">
    <property type="entry name" value="Cytidine Deaminase, domain 2"/>
    <property type="match status" value="1"/>
</dbReference>
<gene>
    <name evidence="7" type="ORF">EF807_02480</name>
</gene>
<organism evidence="7 8">
    <name type="scientific">Candidatus Methanolliviera hydrocarbonicum</name>
    <dbReference type="NCBI Taxonomy" id="2491085"/>
    <lineage>
        <taxon>Archaea</taxon>
        <taxon>Methanobacteriati</taxon>
        <taxon>Methanobacteriota</taxon>
        <taxon>Candidatus Methanoliparia</taxon>
        <taxon>Candidatus Methanoliparales</taxon>
        <taxon>Candidatus Methanollivieraceae</taxon>
        <taxon>Candidatus Methanolliviera</taxon>
    </lineage>
</organism>
<dbReference type="InterPro" id="IPR020891">
    <property type="entry name" value="UPF0758_CS"/>
</dbReference>